<protein>
    <submittedName>
        <fullName evidence="1">Uncharacterized protein</fullName>
    </submittedName>
</protein>
<dbReference type="AlphaFoldDB" id="A0A0R0CPU1"/>
<comment type="caution">
    <text evidence="1">The sequence shown here is derived from an EMBL/GenBank/DDBJ whole genome shotgun (WGS) entry which is preliminary data.</text>
</comment>
<evidence type="ECO:0000313" key="2">
    <source>
        <dbReference type="Proteomes" id="UP000052052"/>
    </source>
</evidence>
<name>A0A0R0CPU1_9GAMM</name>
<keyword evidence="2" id="KW-1185">Reference proteome</keyword>
<dbReference type="EMBL" id="LDJL01000002">
    <property type="protein sequence ID" value="KRG71515.1"/>
    <property type="molecule type" value="Genomic_DNA"/>
</dbReference>
<dbReference type="OrthoDB" id="6024729at2"/>
<sequence length="145" mass="16156">MLADSTLPSCIADLIRQQPESTLVDMVVDTTYRDGELVPFLGVYAYALNEGASLSEAARLAYDNEDDGFFYEQLELLDECEADIAAFYPQWPYAIEAGDTALLHALSEYIRQHPASGSRKTYLFHHVNAQPFVNVLTTKPFARSG</sequence>
<organism evidence="1 2">
    <name type="scientific">Pseudoxanthomonas dokdonensis</name>
    <dbReference type="NCBI Taxonomy" id="344882"/>
    <lineage>
        <taxon>Bacteria</taxon>
        <taxon>Pseudomonadati</taxon>
        <taxon>Pseudomonadota</taxon>
        <taxon>Gammaproteobacteria</taxon>
        <taxon>Lysobacterales</taxon>
        <taxon>Lysobacteraceae</taxon>
        <taxon>Pseudoxanthomonas</taxon>
    </lineage>
</organism>
<evidence type="ECO:0000313" key="1">
    <source>
        <dbReference type="EMBL" id="KRG71515.1"/>
    </source>
</evidence>
<gene>
    <name evidence="1" type="ORF">ABB29_01695</name>
</gene>
<dbReference type="PATRIC" id="fig|344882.3.peg.1537"/>
<dbReference type="RefSeq" id="WP_057656891.1">
    <property type="nucleotide sequence ID" value="NZ_LDJL01000002.1"/>
</dbReference>
<dbReference type="Proteomes" id="UP000052052">
    <property type="component" value="Unassembled WGS sequence"/>
</dbReference>
<reference evidence="1 2" key="1">
    <citation type="submission" date="2015-05" db="EMBL/GenBank/DDBJ databases">
        <title>Genome sequencing and analysis of members of genus Stenotrophomonas.</title>
        <authorList>
            <person name="Patil P.P."/>
            <person name="Midha S."/>
            <person name="Patil P.B."/>
        </authorList>
    </citation>
    <scope>NUCLEOTIDE SEQUENCE [LARGE SCALE GENOMIC DNA]</scope>
    <source>
        <strain evidence="1 2">DSM 21858</strain>
    </source>
</reference>
<proteinExistence type="predicted"/>
<dbReference type="STRING" id="344882.ABB29_01695"/>
<accession>A0A0R0CPU1</accession>